<dbReference type="OrthoDB" id="262743at2"/>
<name>A0A5S5CYW9_9SPHI</name>
<evidence type="ECO:0000313" key="2">
    <source>
        <dbReference type="Proteomes" id="UP000325105"/>
    </source>
</evidence>
<keyword evidence="2" id="KW-1185">Reference proteome</keyword>
<gene>
    <name evidence="1" type="ORF">BC792_13047</name>
</gene>
<evidence type="ECO:0000313" key="1">
    <source>
        <dbReference type="EMBL" id="TYP88745.1"/>
    </source>
</evidence>
<dbReference type="AlphaFoldDB" id="A0A5S5CYW9"/>
<organism evidence="1 2">
    <name type="scientific">Sphingobacterium allocomposti</name>
    <dbReference type="NCBI Taxonomy" id="415956"/>
    <lineage>
        <taxon>Bacteria</taxon>
        <taxon>Pseudomonadati</taxon>
        <taxon>Bacteroidota</taxon>
        <taxon>Sphingobacteriia</taxon>
        <taxon>Sphingobacteriales</taxon>
        <taxon>Sphingobacteriaceae</taxon>
        <taxon>Sphingobacterium</taxon>
    </lineage>
</organism>
<dbReference type="EMBL" id="VNHX01000030">
    <property type="protein sequence ID" value="TYP88745.1"/>
    <property type="molecule type" value="Genomic_DNA"/>
</dbReference>
<dbReference type="RefSeq" id="WP_148910222.1">
    <property type="nucleotide sequence ID" value="NZ_VNHX01000030.1"/>
</dbReference>
<proteinExistence type="predicted"/>
<sequence>MRIAILAWGSLVWQPKELGCNKSFGWKPDGPILPIEFARISKDGRLTLVITSNGTKVPTLYTLSDYMTIDKAVSDLAVREGSGRNSIGWYEKLKDEFFPKGFVYQDEIREWIKDKDFDVVIWTNLGEKWERKNDKGKNEIINPNDRIGYLRKLKGPISTSAEQYIRKAPKQINTKYREKIEKELEWFPIE</sequence>
<comment type="caution">
    <text evidence="1">The sequence shown here is derived from an EMBL/GenBank/DDBJ whole genome shotgun (WGS) entry which is preliminary data.</text>
</comment>
<protein>
    <submittedName>
        <fullName evidence="1">Uncharacterized protein</fullName>
    </submittedName>
</protein>
<dbReference type="Proteomes" id="UP000325105">
    <property type="component" value="Unassembled WGS sequence"/>
</dbReference>
<accession>A0A5S5CYW9</accession>
<reference evidence="1 2" key="1">
    <citation type="submission" date="2019-07" db="EMBL/GenBank/DDBJ databases">
        <title>Genomic Encyclopedia of Archaeal and Bacterial Type Strains, Phase II (KMG-II): from individual species to whole genera.</title>
        <authorList>
            <person name="Goeker M."/>
        </authorList>
    </citation>
    <scope>NUCLEOTIDE SEQUENCE [LARGE SCALE GENOMIC DNA]</scope>
    <source>
        <strain evidence="1 2">DSM 18850</strain>
    </source>
</reference>